<dbReference type="Proteomes" id="UP000287171">
    <property type="component" value="Unassembled WGS sequence"/>
</dbReference>
<evidence type="ECO:0000313" key="2">
    <source>
        <dbReference type="Proteomes" id="UP000287171"/>
    </source>
</evidence>
<sequence>MRLPGEIPLDFSEREGPFPGKEEEIVSLMAQNQAPKFTCARCGKPAKLISTDYSDEGILCYCKSCASKQNLEFEMNLLPIVNSPRVGVCAYGD</sequence>
<protein>
    <submittedName>
        <fullName evidence="1">Uncharacterized protein</fullName>
    </submittedName>
</protein>
<accession>A0A402BF24</accession>
<proteinExistence type="predicted"/>
<dbReference type="EMBL" id="BIFT01000002">
    <property type="protein sequence ID" value="GCE30031.1"/>
    <property type="molecule type" value="Genomic_DNA"/>
</dbReference>
<reference evidence="2" key="1">
    <citation type="submission" date="2018-12" db="EMBL/GenBank/DDBJ databases">
        <title>Tengunoibacter tsumagoiensis gen. nov., sp. nov., Dictyobacter kobayashii sp. nov., D. alpinus sp. nov., and D. joshuensis sp. nov. and description of Dictyobacteraceae fam. nov. within the order Ktedonobacterales isolated from Tengu-no-mugimeshi.</title>
        <authorList>
            <person name="Wang C.M."/>
            <person name="Zheng Y."/>
            <person name="Sakai Y."/>
            <person name="Toyoda A."/>
            <person name="Minakuchi Y."/>
            <person name="Abe K."/>
            <person name="Yokota A."/>
            <person name="Yabe S."/>
        </authorList>
    </citation>
    <scope>NUCLEOTIDE SEQUENCE [LARGE SCALE GENOMIC DNA]</scope>
    <source>
        <strain evidence="2">Uno16</strain>
    </source>
</reference>
<gene>
    <name evidence="1" type="ORF">KDA_55150</name>
</gene>
<organism evidence="1 2">
    <name type="scientific">Dictyobacter alpinus</name>
    <dbReference type="NCBI Taxonomy" id="2014873"/>
    <lineage>
        <taxon>Bacteria</taxon>
        <taxon>Bacillati</taxon>
        <taxon>Chloroflexota</taxon>
        <taxon>Ktedonobacteria</taxon>
        <taxon>Ktedonobacterales</taxon>
        <taxon>Dictyobacteraceae</taxon>
        <taxon>Dictyobacter</taxon>
    </lineage>
</organism>
<evidence type="ECO:0000313" key="1">
    <source>
        <dbReference type="EMBL" id="GCE30031.1"/>
    </source>
</evidence>
<dbReference type="RefSeq" id="WP_126630200.1">
    <property type="nucleotide sequence ID" value="NZ_BIFT01000002.1"/>
</dbReference>
<keyword evidence="2" id="KW-1185">Reference proteome</keyword>
<comment type="caution">
    <text evidence="1">The sequence shown here is derived from an EMBL/GenBank/DDBJ whole genome shotgun (WGS) entry which is preliminary data.</text>
</comment>
<name>A0A402BF24_9CHLR</name>
<dbReference type="OrthoDB" id="162125at2"/>
<dbReference type="AlphaFoldDB" id="A0A402BF24"/>